<keyword evidence="2" id="KW-1185">Reference proteome</keyword>
<protein>
    <submittedName>
        <fullName evidence="1">Uncharacterized protein</fullName>
    </submittedName>
</protein>
<accession>F2IC36</accession>
<dbReference type="PROSITE" id="PS51257">
    <property type="entry name" value="PROKAR_LIPOPROTEIN"/>
    <property type="match status" value="1"/>
</dbReference>
<dbReference type="RefSeq" id="WP_013686034.1">
    <property type="nucleotide sequence ID" value="NC_015321.1"/>
</dbReference>
<dbReference type="HOGENOM" id="CLU_2342643_0_0_10"/>
<evidence type="ECO:0000313" key="1">
    <source>
        <dbReference type="EMBL" id="AEA43262.1"/>
    </source>
</evidence>
<dbReference type="KEGG" id="fte:Fluta_1267"/>
<dbReference type="Proteomes" id="UP000007463">
    <property type="component" value="Chromosome"/>
</dbReference>
<evidence type="ECO:0000313" key="2">
    <source>
        <dbReference type="Proteomes" id="UP000007463"/>
    </source>
</evidence>
<dbReference type="STRING" id="755732.Fluta_1267"/>
<reference evidence="1 2" key="1">
    <citation type="journal article" date="2011" name="Stand. Genomic Sci.">
        <title>Complete genome sequence of the gliding freshwater bacterium Fluviicola taffensis type strain (RW262).</title>
        <authorList>
            <person name="Woyke T."/>
            <person name="Chertkov O."/>
            <person name="Lapidus A."/>
            <person name="Nolan M."/>
            <person name="Lucas S."/>
            <person name="Del Rio T.G."/>
            <person name="Tice H."/>
            <person name="Cheng J.F."/>
            <person name="Tapia R."/>
            <person name="Han C."/>
            <person name="Goodwin L."/>
            <person name="Pitluck S."/>
            <person name="Liolios K."/>
            <person name="Pagani I."/>
            <person name="Ivanova N."/>
            <person name="Huntemann M."/>
            <person name="Mavromatis K."/>
            <person name="Mikhailova N."/>
            <person name="Pati A."/>
            <person name="Chen A."/>
            <person name="Palaniappan K."/>
            <person name="Land M."/>
            <person name="Hauser L."/>
            <person name="Brambilla E.M."/>
            <person name="Rohde M."/>
            <person name="Mwirichia R."/>
            <person name="Sikorski J."/>
            <person name="Tindall B.J."/>
            <person name="Goker M."/>
            <person name="Bristow J."/>
            <person name="Eisen J.A."/>
            <person name="Markowitz V."/>
            <person name="Hugenholtz P."/>
            <person name="Klenk H.P."/>
            <person name="Kyrpides N.C."/>
        </authorList>
    </citation>
    <scope>NUCLEOTIDE SEQUENCE [LARGE SCALE GENOMIC DNA]</scope>
    <source>
        <strain evidence="2">DSM 16823 / RW262 / RW262</strain>
    </source>
</reference>
<organism evidence="1 2">
    <name type="scientific">Fluviicola taffensis (strain DSM 16823 / NCIMB 13979 / RW262)</name>
    <dbReference type="NCBI Taxonomy" id="755732"/>
    <lineage>
        <taxon>Bacteria</taxon>
        <taxon>Pseudomonadati</taxon>
        <taxon>Bacteroidota</taxon>
        <taxon>Flavobacteriia</taxon>
        <taxon>Flavobacteriales</taxon>
        <taxon>Crocinitomicaceae</taxon>
        <taxon>Fluviicola</taxon>
    </lineage>
</organism>
<reference evidence="2" key="2">
    <citation type="submission" date="2011-02" db="EMBL/GenBank/DDBJ databases">
        <title>The complete genome of Fluviicola taffensis DSM 16823.</title>
        <authorList>
            <consortium name="US DOE Joint Genome Institute (JGI-PGF)"/>
            <person name="Lucas S."/>
            <person name="Copeland A."/>
            <person name="Lapidus A."/>
            <person name="Bruce D."/>
            <person name="Goodwin L."/>
            <person name="Pitluck S."/>
            <person name="Kyrpides N."/>
            <person name="Mavromatis K."/>
            <person name="Ivanova N."/>
            <person name="Mikhailova N."/>
            <person name="Pagani I."/>
            <person name="Chertkov O."/>
            <person name="Detter J.C."/>
            <person name="Han C."/>
            <person name="Tapia R."/>
            <person name="Land M."/>
            <person name="Hauser L."/>
            <person name="Markowitz V."/>
            <person name="Cheng J.-F."/>
            <person name="Hugenholtz P."/>
            <person name="Woyke T."/>
            <person name="Wu D."/>
            <person name="Tindall B."/>
            <person name="Pomrenke H.G."/>
            <person name="Brambilla E."/>
            <person name="Klenk H.-P."/>
            <person name="Eisen J.A."/>
        </authorList>
    </citation>
    <scope>NUCLEOTIDE SEQUENCE [LARGE SCALE GENOMIC DNA]</scope>
    <source>
        <strain evidence="2">DSM 16823 / RW262 / RW262</strain>
    </source>
</reference>
<dbReference type="AlphaFoldDB" id="F2IC36"/>
<dbReference type="EMBL" id="CP002542">
    <property type="protein sequence ID" value="AEA43262.1"/>
    <property type="molecule type" value="Genomic_DNA"/>
</dbReference>
<proteinExistence type="predicted"/>
<name>F2IC36_FLUTR</name>
<gene>
    <name evidence="1" type="ordered locus">Fluta_1267</name>
</gene>
<sequence length="97" mass="10882" precursor="true">MKSVTIIFISVLAFGLAFLACDPKAEKIKAFNSLISTSTFQDTVITYSLFSDSLILEFAKEPKMKHWYGEISLIKSAPNDGILYIPFPNKTREQMGI</sequence>